<dbReference type="InterPro" id="IPR036942">
    <property type="entry name" value="Beta-barrel_TonB_sf"/>
</dbReference>
<feature type="domain" description="TonB-dependent receptor-like beta-barrel" evidence="12">
    <location>
        <begin position="235"/>
        <end position="745"/>
    </location>
</feature>
<keyword evidence="11" id="KW-0732">Signal</keyword>
<keyword evidence="3 8" id="KW-1134">Transmembrane beta strand</keyword>
<dbReference type="Gene3D" id="2.40.170.20">
    <property type="entry name" value="TonB-dependent receptor, beta-barrel domain"/>
    <property type="match status" value="1"/>
</dbReference>
<reference evidence="14" key="1">
    <citation type="journal article" date="2014" name="Int. J. Syst. Evol. Microbiol.">
        <title>Complete genome sequence of Corynebacterium casei LMG S-19264T (=DSM 44701T), isolated from a smear-ripened cheese.</title>
        <authorList>
            <consortium name="US DOE Joint Genome Institute (JGI-PGF)"/>
            <person name="Walter F."/>
            <person name="Albersmeier A."/>
            <person name="Kalinowski J."/>
            <person name="Ruckert C."/>
        </authorList>
    </citation>
    <scope>NUCLEOTIDE SEQUENCE</scope>
    <source>
        <strain evidence="14">CGMCC 1.15725</strain>
    </source>
</reference>
<evidence type="ECO:0000256" key="2">
    <source>
        <dbReference type="ARBA" id="ARBA00022448"/>
    </source>
</evidence>
<evidence type="ECO:0000259" key="12">
    <source>
        <dbReference type="Pfam" id="PF00593"/>
    </source>
</evidence>
<evidence type="ECO:0000256" key="4">
    <source>
        <dbReference type="ARBA" id="ARBA00022692"/>
    </source>
</evidence>
<evidence type="ECO:0000256" key="10">
    <source>
        <dbReference type="SAM" id="MobiDB-lite"/>
    </source>
</evidence>
<comment type="subcellular location">
    <subcellularLocation>
        <location evidence="1 8">Cell outer membrane</location>
        <topology evidence="1 8">Multi-pass membrane protein</topology>
    </subcellularLocation>
</comment>
<evidence type="ECO:0000256" key="1">
    <source>
        <dbReference type="ARBA" id="ARBA00004571"/>
    </source>
</evidence>
<keyword evidence="7 8" id="KW-0998">Cell outer membrane</keyword>
<evidence type="ECO:0000256" key="3">
    <source>
        <dbReference type="ARBA" id="ARBA00022452"/>
    </source>
</evidence>
<keyword evidence="6 8" id="KW-0472">Membrane</keyword>
<dbReference type="Proteomes" id="UP000646365">
    <property type="component" value="Unassembled WGS sequence"/>
</dbReference>
<feature type="chain" id="PRO_5035327553" evidence="11">
    <location>
        <begin position="25"/>
        <end position="800"/>
    </location>
</feature>
<dbReference type="SUPFAM" id="SSF56935">
    <property type="entry name" value="Porins"/>
    <property type="match status" value="1"/>
</dbReference>
<dbReference type="AlphaFoldDB" id="A0A8J3E3T2"/>
<keyword evidence="15" id="KW-1185">Reference proteome</keyword>
<gene>
    <name evidence="14" type="ORF">GCM10011611_25490</name>
</gene>
<dbReference type="PANTHER" id="PTHR30069">
    <property type="entry name" value="TONB-DEPENDENT OUTER MEMBRANE RECEPTOR"/>
    <property type="match status" value="1"/>
</dbReference>
<dbReference type="Pfam" id="PF00593">
    <property type="entry name" value="TonB_dep_Rec_b-barrel"/>
    <property type="match status" value="1"/>
</dbReference>
<comment type="similarity">
    <text evidence="8 9">Belongs to the TonB-dependent receptor family.</text>
</comment>
<dbReference type="GO" id="GO:0015344">
    <property type="term" value="F:siderophore uptake transmembrane transporter activity"/>
    <property type="evidence" value="ECO:0007669"/>
    <property type="project" value="TreeGrafter"/>
</dbReference>
<dbReference type="InterPro" id="IPR037066">
    <property type="entry name" value="Plug_dom_sf"/>
</dbReference>
<evidence type="ECO:0000256" key="7">
    <source>
        <dbReference type="ARBA" id="ARBA00023237"/>
    </source>
</evidence>
<dbReference type="GO" id="GO:0009279">
    <property type="term" value="C:cell outer membrane"/>
    <property type="evidence" value="ECO:0007669"/>
    <property type="project" value="UniProtKB-SubCell"/>
</dbReference>
<dbReference type="InterPro" id="IPR039426">
    <property type="entry name" value="TonB-dep_rcpt-like"/>
</dbReference>
<reference evidence="14" key="2">
    <citation type="submission" date="2020-09" db="EMBL/GenBank/DDBJ databases">
        <authorList>
            <person name="Sun Q."/>
            <person name="Zhou Y."/>
        </authorList>
    </citation>
    <scope>NUCLEOTIDE SEQUENCE</scope>
    <source>
        <strain evidence="14">CGMCC 1.15725</strain>
    </source>
</reference>
<dbReference type="PROSITE" id="PS52016">
    <property type="entry name" value="TONB_DEPENDENT_REC_3"/>
    <property type="match status" value="1"/>
</dbReference>
<dbReference type="RefSeq" id="WP_189046238.1">
    <property type="nucleotide sequence ID" value="NZ_BMJQ01000006.1"/>
</dbReference>
<keyword evidence="5 9" id="KW-0798">TonB box</keyword>
<feature type="region of interest" description="Disordered" evidence="10">
    <location>
        <begin position="653"/>
        <end position="672"/>
    </location>
</feature>
<keyword evidence="4 8" id="KW-0812">Transmembrane</keyword>
<dbReference type="InterPro" id="IPR012910">
    <property type="entry name" value="Plug_dom"/>
</dbReference>
<dbReference type="Pfam" id="PF07715">
    <property type="entry name" value="Plug"/>
    <property type="match status" value="1"/>
</dbReference>
<evidence type="ECO:0000256" key="5">
    <source>
        <dbReference type="ARBA" id="ARBA00023077"/>
    </source>
</evidence>
<keyword evidence="2 8" id="KW-0813">Transport</keyword>
<dbReference type="PANTHER" id="PTHR30069:SF39">
    <property type="entry name" value="BLL6183 PROTEIN"/>
    <property type="match status" value="1"/>
</dbReference>
<accession>A0A8J3E3T2</accession>
<evidence type="ECO:0000256" key="6">
    <source>
        <dbReference type="ARBA" id="ARBA00023136"/>
    </source>
</evidence>
<feature type="domain" description="TonB-dependent receptor plug" evidence="13">
    <location>
        <begin position="58"/>
        <end position="169"/>
    </location>
</feature>
<sequence length="800" mass="84726">MNSRILPIVVSVATLSAMPGMAPAQDHVSEPQLADAANVERITVVGTSPLPGTGIDIDKIPGNTQSLSASDLTREGSPSVITALTNQLGSVSINDNLDDPFQPDILYRGFEASPVLGTPQGLAVYQSGVRINEAFGDAVNWDLFPDIAIDRVNVVSSNPVYGLNALGGAVVINMKDGFNHEGGDVELSGGSFGRRSAAFEYGVNDGIFGAYVAGHALDEDGWRQSSPNSLRQLYADFSARSDRLTLDLSFTGANNRLFGGSATPVQELAVSRSLLFTSPQSNFNQLEFVTLNGSYRVSDALSVQGSAYYREFRQTVVNGNTTNFTACTAAPNLGSLCQSDGLTPATTASGQFIPDLSQGGALAIGENDFESIRTVTVGGSLQATETAPLFGLENHLTVGATIDHASTDFQSSVELGTINSALRVGYSGFFVATPEDTPFNATPVSLGDNDSYYSVYATDTLNVTPALAVTTSGRFNVAQIDLIDRLGNELTGQNRYSRFNPAIGATDKLTDNLTAYFGYSEANRTPTASEIECSNPLRPCLLPSSLASDPPNLKQVVSHTYEVGLRGRLSLPGLAAVGLGPGRLSWNASLYRTDVDDDIYGIATSLSSGFFQNIGGTRRQGAEVGVKYQEDRLSAYLSYSYVDATFQSSLTLPSASNPSQDANGNIQVKPGDHLPGIPQNRIKFGADYRVLDGWNVGATVSYVGEQFYRGDESNQLVPIPDYVVVNLHSTYQLTENLQFFVTVDNAINARYATFGVLGNPTGIGAPGIPATAVANGAGVDNRFQSPAAPIAAYGGMRISF</sequence>
<organism evidence="14 15">
    <name type="scientific">Aliidongia dinghuensis</name>
    <dbReference type="NCBI Taxonomy" id="1867774"/>
    <lineage>
        <taxon>Bacteria</taxon>
        <taxon>Pseudomonadati</taxon>
        <taxon>Pseudomonadota</taxon>
        <taxon>Alphaproteobacteria</taxon>
        <taxon>Rhodospirillales</taxon>
        <taxon>Dongiaceae</taxon>
        <taxon>Aliidongia</taxon>
    </lineage>
</organism>
<evidence type="ECO:0000313" key="14">
    <source>
        <dbReference type="EMBL" id="GGF18479.1"/>
    </source>
</evidence>
<proteinExistence type="inferred from homology"/>
<protein>
    <submittedName>
        <fullName evidence="14">Membrane protein</fullName>
    </submittedName>
</protein>
<evidence type="ECO:0000313" key="15">
    <source>
        <dbReference type="Proteomes" id="UP000646365"/>
    </source>
</evidence>
<evidence type="ECO:0000256" key="11">
    <source>
        <dbReference type="SAM" id="SignalP"/>
    </source>
</evidence>
<evidence type="ECO:0000256" key="8">
    <source>
        <dbReference type="PROSITE-ProRule" id="PRU01360"/>
    </source>
</evidence>
<dbReference type="InterPro" id="IPR000531">
    <property type="entry name" value="Beta-barrel_TonB"/>
</dbReference>
<feature type="compositionally biased region" description="Polar residues" evidence="10">
    <location>
        <begin position="653"/>
        <end position="666"/>
    </location>
</feature>
<dbReference type="EMBL" id="BMJQ01000006">
    <property type="protein sequence ID" value="GGF18479.1"/>
    <property type="molecule type" value="Genomic_DNA"/>
</dbReference>
<dbReference type="GO" id="GO:0044718">
    <property type="term" value="P:siderophore transmembrane transport"/>
    <property type="evidence" value="ECO:0007669"/>
    <property type="project" value="TreeGrafter"/>
</dbReference>
<evidence type="ECO:0000259" key="13">
    <source>
        <dbReference type="Pfam" id="PF07715"/>
    </source>
</evidence>
<feature type="signal peptide" evidence="11">
    <location>
        <begin position="1"/>
        <end position="24"/>
    </location>
</feature>
<dbReference type="Gene3D" id="2.170.130.10">
    <property type="entry name" value="TonB-dependent receptor, plug domain"/>
    <property type="match status" value="1"/>
</dbReference>
<evidence type="ECO:0000256" key="9">
    <source>
        <dbReference type="RuleBase" id="RU003357"/>
    </source>
</evidence>
<name>A0A8J3E3T2_9PROT</name>
<comment type="caution">
    <text evidence="14">The sequence shown here is derived from an EMBL/GenBank/DDBJ whole genome shotgun (WGS) entry which is preliminary data.</text>
</comment>